<keyword evidence="2" id="KW-1185">Reference proteome</keyword>
<protein>
    <submittedName>
        <fullName evidence="1">Sorting and assembly machinery component 50 homolog B-like protein</fullName>
    </submittedName>
</protein>
<gene>
    <name evidence="1" type="ORF">Tco_0679740</name>
</gene>
<evidence type="ECO:0000313" key="2">
    <source>
        <dbReference type="Proteomes" id="UP001151760"/>
    </source>
</evidence>
<evidence type="ECO:0000313" key="1">
    <source>
        <dbReference type="EMBL" id="GJS65176.1"/>
    </source>
</evidence>
<accession>A0ABQ4XJY4</accession>
<reference evidence="1" key="2">
    <citation type="submission" date="2022-01" db="EMBL/GenBank/DDBJ databases">
        <authorList>
            <person name="Yamashiro T."/>
            <person name="Shiraishi A."/>
            <person name="Satake H."/>
            <person name="Nakayama K."/>
        </authorList>
    </citation>
    <scope>NUCLEOTIDE SEQUENCE</scope>
</reference>
<dbReference type="EMBL" id="BQNB010009559">
    <property type="protein sequence ID" value="GJS65176.1"/>
    <property type="molecule type" value="Genomic_DNA"/>
</dbReference>
<dbReference type="Proteomes" id="UP001151760">
    <property type="component" value="Unassembled WGS sequence"/>
</dbReference>
<proteinExistence type="predicted"/>
<organism evidence="1 2">
    <name type="scientific">Tanacetum coccineum</name>
    <dbReference type="NCBI Taxonomy" id="301880"/>
    <lineage>
        <taxon>Eukaryota</taxon>
        <taxon>Viridiplantae</taxon>
        <taxon>Streptophyta</taxon>
        <taxon>Embryophyta</taxon>
        <taxon>Tracheophyta</taxon>
        <taxon>Spermatophyta</taxon>
        <taxon>Magnoliopsida</taxon>
        <taxon>eudicotyledons</taxon>
        <taxon>Gunneridae</taxon>
        <taxon>Pentapetalae</taxon>
        <taxon>asterids</taxon>
        <taxon>campanulids</taxon>
        <taxon>Asterales</taxon>
        <taxon>Asteraceae</taxon>
        <taxon>Asteroideae</taxon>
        <taxon>Anthemideae</taxon>
        <taxon>Anthemidinae</taxon>
        <taxon>Tanacetum</taxon>
    </lineage>
</organism>
<name>A0ABQ4XJY4_9ASTR</name>
<reference evidence="1" key="1">
    <citation type="journal article" date="2022" name="Int. J. Mol. Sci.">
        <title>Draft Genome of Tanacetum Coccineum: Genomic Comparison of Closely Related Tanacetum-Family Plants.</title>
        <authorList>
            <person name="Yamashiro T."/>
            <person name="Shiraishi A."/>
            <person name="Nakayama K."/>
            <person name="Satake H."/>
        </authorList>
    </citation>
    <scope>NUCLEOTIDE SEQUENCE</scope>
</reference>
<comment type="caution">
    <text evidence="1">The sequence shown here is derived from an EMBL/GenBank/DDBJ whole genome shotgun (WGS) entry which is preliminary data.</text>
</comment>
<sequence length="125" mass="13907">MLTDYIRCLDKSVASLLFLARSWSLDGSLKLKNMLGYGDNWYSSLLYGWDQTTEVSTGVSLPKFMRLVNPVTARLSMLSQGQNFRSFPAVSKSDKSSHSNVSESAPIISTGRALNYSRSHQPVTH</sequence>